<evidence type="ECO:0000256" key="2">
    <source>
        <dbReference type="ARBA" id="ARBA00022803"/>
    </source>
</evidence>
<keyword evidence="2 3" id="KW-0802">TPR repeat</keyword>
<dbReference type="Pfam" id="PF13181">
    <property type="entry name" value="TPR_8"/>
    <property type="match status" value="1"/>
</dbReference>
<dbReference type="PANTHER" id="PTHR45641:SF19">
    <property type="entry name" value="NEPHROCYSTIN-3"/>
    <property type="match status" value="1"/>
</dbReference>
<keyword evidence="1" id="KW-0677">Repeat</keyword>
<evidence type="ECO:0000256" key="1">
    <source>
        <dbReference type="ARBA" id="ARBA00022737"/>
    </source>
</evidence>
<name>G0UKT9_TRYCI</name>
<sequence>MPYFICSSAACRSATRCFLLPSIHDPQWPFARVFSSSTPSLLSSIVRGQEIRDMRWATPFMRCTTLVGGTLLTSNRGSGVARRFCKISPPSGDQLAVEELHKAGAEAFERGDFRHAIRQWEAVMTAKGGANAGSVLAMNCLNNLACAYGEVGDHKRKLQLLKQSLQMVKDVYGENHPQYGMVLYNMACAYEEMGQYQEMEDLLLHSLVIHEKKFNPLHPKVGRVLLLLADAHGHLGKHEVQLQVAERAFNIVRRHCGANHMQSTHAMLTLARAHGANGNSFRRLQLAQHAYEIQEGKLGAMNPQLALTLLELADACGADGDHHRRKELLERAIEVQKRAFGSQHTLLTRTYTALGDVYGDLNDKENQASCYREALEVARQRYEGNHVIIGTAAIKCAFGYLRTGRVNKAKALAEEARGIIDVTVTENHPAAVELRALLEKLDVNSCKEQR</sequence>
<dbReference type="SMART" id="SM00028">
    <property type="entry name" value="TPR"/>
    <property type="match status" value="3"/>
</dbReference>
<accession>G0UKT9</accession>
<evidence type="ECO:0000256" key="3">
    <source>
        <dbReference type="PROSITE-ProRule" id="PRU00339"/>
    </source>
</evidence>
<reference evidence="4" key="1">
    <citation type="journal article" date="2012" name="Proc. Natl. Acad. Sci. U.S.A.">
        <title>Antigenic diversity is generated by distinct evolutionary mechanisms in African trypanosome species.</title>
        <authorList>
            <person name="Jackson A.P."/>
            <person name="Berry A."/>
            <person name="Aslett M."/>
            <person name="Allison H.C."/>
            <person name="Burton P."/>
            <person name="Vavrova-Anderson J."/>
            <person name="Brown R."/>
            <person name="Browne H."/>
            <person name="Corton N."/>
            <person name="Hauser H."/>
            <person name="Gamble J."/>
            <person name="Gilderthorp R."/>
            <person name="Marcello L."/>
            <person name="McQuillan J."/>
            <person name="Otto T.D."/>
            <person name="Quail M.A."/>
            <person name="Sanders M.J."/>
            <person name="van Tonder A."/>
            <person name="Ginger M.L."/>
            <person name="Field M.C."/>
            <person name="Barry J.D."/>
            <person name="Hertz-Fowler C."/>
            <person name="Berriman M."/>
        </authorList>
    </citation>
    <scope>NUCLEOTIDE SEQUENCE</scope>
    <source>
        <strain evidence="4">IL3000</strain>
    </source>
</reference>
<dbReference type="PANTHER" id="PTHR45641">
    <property type="entry name" value="TETRATRICOPEPTIDE REPEAT PROTEIN (AFU_ORTHOLOGUE AFUA_6G03870)"/>
    <property type="match status" value="1"/>
</dbReference>
<dbReference type="Gene3D" id="1.25.40.10">
    <property type="entry name" value="Tetratricopeptide repeat domain"/>
    <property type="match status" value="2"/>
</dbReference>
<dbReference type="Pfam" id="PF13424">
    <property type="entry name" value="TPR_12"/>
    <property type="match status" value="1"/>
</dbReference>
<evidence type="ECO:0000313" key="4">
    <source>
        <dbReference type="EMBL" id="CCC89994.1"/>
    </source>
</evidence>
<dbReference type="Pfam" id="PF13374">
    <property type="entry name" value="TPR_10"/>
    <property type="match status" value="1"/>
</dbReference>
<dbReference type="EMBL" id="HE575317">
    <property type="protein sequence ID" value="CCC89994.1"/>
    <property type="molecule type" value="Genomic_DNA"/>
</dbReference>
<proteinExistence type="predicted"/>
<dbReference type="VEuPathDB" id="TriTrypDB:TcIL3000_4_780"/>
<dbReference type="InterPro" id="IPR019734">
    <property type="entry name" value="TPR_rpt"/>
</dbReference>
<dbReference type="AlphaFoldDB" id="G0UKT9"/>
<dbReference type="PROSITE" id="PS50005">
    <property type="entry name" value="TPR"/>
    <property type="match status" value="1"/>
</dbReference>
<dbReference type="SUPFAM" id="SSF48452">
    <property type="entry name" value="TPR-like"/>
    <property type="match status" value="2"/>
</dbReference>
<dbReference type="FunFam" id="1.25.40.10:FF:002245">
    <property type="entry name" value="Tetratricopeptide repeat, putative"/>
    <property type="match status" value="1"/>
</dbReference>
<organism evidence="4">
    <name type="scientific">Trypanosoma congolense (strain IL3000)</name>
    <dbReference type="NCBI Taxonomy" id="1068625"/>
    <lineage>
        <taxon>Eukaryota</taxon>
        <taxon>Discoba</taxon>
        <taxon>Euglenozoa</taxon>
        <taxon>Kinetoplastea</taxon>
        <taxon>Metakinetoplastina</taxon>
        <taxon>Trypanosomatida</taxon>
        <taxon>Trypanosomatidae</taxon>
        <taxon>Trypanosoma</taxon>
        <taxon>Nannomonas</taxon>
    </lineage>
</organism>
<protein>
    <recommendedName>
        <fullName evidence="5">Kinesin light chain</fullName>
    </recommendedName>
</protein>
<evidence type="ECO:0008006" key="5">
    <source>
        <dbReference type="Google" id="ProtNLM"/>
    </source>
</evidence>
<dbReference type="InterPro" id="IPR011990">
    <property type="entry name" value="TPR-like_helical_dom_sf"/>
</dbReference>
<gene>
    <name evidence="4" type="ORF">TCIL3000_4_780</name>
</gene>
<feature type="repeat" description="TPR" evidence="3">
    <location>
        <begin position="348"/>
        <end position="381"/>
    </location>
</feature>